<dbReference type="EMBL" id="HBNR01088779">
    <property type="protein sequence ID" value="CAE4667183.1"/>
    <property type="molecule type" value="Transcribed_RNA"/>
</dbReference>
<dbReference type="AlphaFoldDB" id="A0A7S4W2A1"/>
<protein>
    <recommendedName>
        <fullName evidence="3">Apple domain-containing protein</fullName>
    </recommendedName>
</protein>
<feature type="chain" id="PRO_5031178025" description="Apple domain-containing protein" evidence="1">
    <location>
        <begin position="25"/>
        <end position="205"/>
    </location>
</feature>
<proteinExistence type="predicted"/>
<reference evidence="2" key="1">
    <citation type="submission" date="2021-01" db="EMBL/GenBank/DDBJ databases">
        <authorList>
            <person name="Corre E."/>
            <person name="Pelletier E."/>
            <person name="Niang G."/>
            <person name="Scheremetjew M."/>
            <person name="Finn R."/>
            <person name="Kale V."/>
            <person name="Holt S."/>
            <person name="Cochrane G."/>
            <person name="Meng A."/>
            <person name="Brown T."/>
            <person name="Cohen L."/>
        </authorList>
    </citation>
    <scope>NUCLEOTIDE SEQUENCE</scope>
    <source>
        <strain evidence="2">CCMP3105</strain>
    </source>
</reference>
<accession>A0A7S4W2A1</accession>
<name>A0A7S4W2A1_9DINO</name>
<evidence type="ECO:0000256" key="1">
    <source>
        <dbReference type="SAM" id="SignalP"/>
    </source>
</evidence>
<organism evidence="2">
    <name type="scientific">Alexandrium monilatum</name>
    <dbReference type="NCBI Taxonomy" id="311494"/>
    <lineage>
        <taxon>Eukaryota</taxon>
        <taxon>Sar</taxon>
        <taxon>Alveolata</taxon>
        <taxon>Dinophyceae</taxon>
        <taxon>Gonyaulacales</taxon>
        <taxon>Pyrocystaceae</taxon>
        <taxon>Alexandrium</taxon>
    </lineage>
</organism>
<evidence type="ECO:0000313" key="2">
    <source>
        <dbReference type="EMBL" id="CAE4667183.1"/>
    </source>
</evidence>
<keyword evidence="1" id="KW-0732">Signal</keyword>
<sequence length="205" mass="22588">MAAKKTRATKLCLLPALMCVGISAEPLCNPGTDGDDAACAQPPGQSVLQRTSDVREQSLSIAETEEETSSEGCWWRWRSGTGLGSYKRLGTAQQLYQCQRMCQRDIEYDRSVTGCLWEHRTTCFAVRGMYRINNDNNGQSVYIPCAKPCSRRWSWYLGAGDGNSMQSPAAEGGVGMWALVMAAASRIMARPQTIMARLQVSMSVR</sequence>
<evidence type="ECO:0008006" key="3">
    <source>
        <dbReference type="Google" id="ProtNLM"/>
    </source>
</evidence>
<feature type="signal peptide" evidence="1">
    <location>
        <begin position="1"/>
        <end position="24"/>
    </location>
</feature>
<gene>
    <name evidence="2" type="ORF">AMON00008_LOCUS63632</name>
</gene>